<gene>
    <name evidence="2" type="ORF">HAX54_046356</name>
</gene>
<evidence type="ECO:0000313" key="2">
    <source>
        <dbReference type="EMBL" id="MCE3050039.1"/>
    </source>
</evidence>
<keyword evidence="3" id="KW-1185">Reference proteome</keyword>
<evidence type="ECO:0008006" key="4">
    <source>
        <dbReference type="Google" id="ProtNLM"/>
    </source>
</evidence>
<proteinExistence type="predicted"/>
<name>A0ABS8WJ78_DATST</name>
<dbReference type="EMBL" id="JACEIK010007306">
    <property type="protein sequence ID" value="MCE3050039.1"/>
    <property type="molecule type" value="Genomic_DNA"/>
</dbReference>
<feature type="signal peptide" evidence="1">
    <location>
        <begin position="1"/>
        <end position="25"/>
    </location>
</feature>
<reference evidence="2 3" key="1">
    <citation type="journal article" date="2021" name="BMC Genomics">
        <title>Datura genome reveals duplications of psychoactive alkaloid biosynthetic genes and high mutation rate following tissue culture.</title>
        <authorList>
            <person name="Rajewski A."/>
            <person name="Carter-House D."/>
            <person name="Stajich J."/>
            <person name="Litt A."/>
        </authorList>
    </citation>
    <scope>NUCLEOTIDE SEQUENCE [LARGE SCALE GENOMIC DNA]</scope>
    <source>
        <strain evidence="2">AR-01</strain>
    </source>
</reference>
<sequence>MSTTATTTTAFSLLVYFLLIPFSLAYNKINNGSIHNDCDMMWRIGAIIDPTTRVGREQKVAMEMAVDDFNGQNSKCSTELVFNFVYSHESLRPAVSLGSLRCYGAVDVGFTRAQSLARRRNTAPDTTALSCPTSLRLQVIRGASALSSSPICALYTPFL</sequence>
<evidence type="ECO:0000256" key="1">
    <source>
        <dbReference type="SAM" id="SignalP"/>
    </source>
</evidence>
<comment type="caution">
    <text evidence="2">The sequence shown here is derived from an EMBL/GenBank/DDBJ whole genome shotgun (WGS) entry which is preliminary data.</text>
</comment>
<protein>
    <recommendedName>
        <fullName evidence="4">Receptor ligand binding region domain-containing protein</fullName>
    </recommendedName>
</protein>
<organism evidence="2 3">
    <name type="scientific">Datura stramonium</name>
    <name type="common">Jimsonweed</name>
    <name type="synonym">Common thornapple</name>
    <dbReference type="NCBI Taxonomy" id="4076"/>
    <lineage>
        <taxon>Eukaryota</taxon>
        <taxon>Viridiplantae</taxon>
        <taxon>Streptophyta</taxon>
        <taxon>Embryophyta</taxon>
        <taxon>Tracheophyta</taxon>
        <taxon>Spermatophyta</taxon>
        <taxon>Magnoliopsida</taxon>
        <taxon>eudicotyledons</taxon>
        <taxon>Gunneridae</taxon>
        <taxon>Pentapetalae</taxon>
        <taxon>asterids</taxon>
        <taxon>lamiids</taxon>
        <taxon>Solanales</taxon>
        <taxon>Solanaceae</taxon>
        <taxon>Solanoideae</taxon>
        <taxon>Datureae</taxon>
        <taxon>Datura</taxon>
    </lineage>
</organism>
<dbReference type="Proteomes" id="UP000823775">
    <property type="component" value="Unassembled WGS sequence"/>
</dbReference>
<feature type="chain" id="PRO_5046473080" description="Receptor ligand binding region domain-containing protein" evidence="1">
    <location>
        <begin position="26"/>
        <end position="159"/>
    </location>
</feature>
<accession>A0ABS8WJ78</accession>
<keyword evidence="1" id="KW-0732">Signal</keyword>
<evidence type="ECO:0000313" key="3">
    <source>
        <dbReference type="Proteomes" id="UP000823775"/>
    </source>
</evidence>